<dbReference type="EC" id="3.1.1.103" evidence="3"/>
<dbReference type="Gene3D" id="3.40.710.10">
    <property type="entry name" value="DD-peptidase/beta-lactamase superfamily"/>
    <property type="match status" value="1"/>
</dbReference>
<dbReference type="EMBL" id="JAVREN010000029">
    <property type="protein sequence ID" value="MDT0309001.1"/>
    <property type="molecule type" value="Genomic_DNA"/>
</dbReference>
<dbReference type="PANTHER" id="PTHR46825">
    <property type="entry name" value="D-ALANYL-D-ALANINE-CARBOXYPEPTIDASE/ENDOPEPTIDASE AMPH"/>
    <property type="match status" value="1"/>
</dbReference>
<evidence type="ECO:0000256" key="1">
    <source>
        <dbReference type="SAM" id="MobiDB-lite"/>
    </source>
</evidence>
<proteinExistence type="predicted"/>
<dbReference type="GO" id="GO:0016787">
    <property type="term" value="F:hydrolase activity"/>
    <property type="evidence" value="ECO:0007669"/>
    <property type="project" value="UniProtKB-KW"/>
</dbReference>
<protein>
    <submittedName>
        <fullName evidence="3">Serine hydrolase domain-containing protein</fullName>
        <ecNumber evidence="3">3.1.1.103</ecNumber>
    </submittedName>
</protein>
<feature type="region of interest" description="Disordered" evidence="1">
    <location>
        <begin position="1"/>
        <end position="22"/>
    </location>
</feature>
<gene>
    <name evidence="3" type="ORF">RM780_18845</name>
</gene>
<evidence type="ECO:0000259" key="2">
    <source>
        <dbReference type="Pfam" id="PF00144"/>
    </source>
</evidence>
<dbReference type="PANTHER" id="PTHR46825:SF7">
    <property type="entry name" value="D-ALANYL-D-ALANINE CARBOXYPEPTIDASE"/>
    <property type="match status" value="1"/>
</dbReference>
<reference evidence="4" key="1">
    <citation type="submission" date="2023-07" db="EMBL/GenBank/DDBJ databases">
        <title>30 novel species of actinomycetes from the DSMZ collection.</title>
        <authorList>
            <person name="Nouioui I."/>
        </authorList>
    </citation>
    <scope>NUCLEOTIDE SEQUENCE [LARGE SCALE GENOMIC DNA]</scope>
    <source>
        <strain evidence="4">DSM 44917</strain>
    </source>
</reference>
<comment type="caution">
    <text evidence="3">The sequence shown here is derived from an EMBL/GenBank/DDBJ whole genome shotgun (WGS) entry which is preliminary data.</text>
</comment>
<name>A0ABU2LBP1_9ACTN</name>
<dbReference type="SUPFAM" id="SSF56601">
    <property type="entry name" value="beta-lactamase/transpeptidase-like"/>
    <property type="match status" value="1"/>
</dbReference>
<dbReference type="InterPro" id="IPR001466">
    <property type="entry name" value="Beta-lactam-related"/>
</dbReference>
<feature type="domain" description="Beta-lactamase-related" evidence="2">
    <location>
        <begin position="30"/>
        <end position="354"/>
    </location>
</feature>
<sequence length="359" mass="37793">MTSGGINGEATGGTGGDAGPTELLKEAAGGLLAGRHTPGVIAALVQGPNQAVHAAGRLSWARDEPVTTDTPFALGSVTKPFTALLLAVLAERGEVSYDDPVEAHLPAAAAPRRAPDPPVTLLDLATHSGGLPRRPRGLYRRGLPQWFTDPYGSYRISDLYRDTTRLRPRRSRTVRYSTYGMGLLGQLLANAAGTDYASLLAERVLRPLGMDATGIPGTPAPGGAARPATGHRRGRAVPAWTFDALAGAGALYSTGPDLLRFLHANVHPHLTTLAAPLSATHQPYHPWPRSPNDVSLGWYHRVARGRTLLWHTGGTGGFTAFVGFSPDAKAGAAVVANVTPTHAQPVVRAGRRLLRAVIF</sequence>
<accession>A0ABU2LBP1</accession>
<evidence type="ECO:0000313" key="4">
    <source>
        <dbReference type="Proteomes" id="UP001183388"/>
    </source>
</evidence>
<dbReference type="InterPro" id="IPR012338">
    <property type="entry name" value="Beta-lactam/transpept-like"/>
</dbReference>
<keyword evidence="4" id="KW-1185">Reference proteome</keyword>
<feature type="compositionally biased region" description="Gly residues" evidence="1">
    <location>
        <begin position="1"/>
        <end position="18"/>
    </location>
</feature>
<dbReference type="InterPro" id="IPR050491">
    <property type="entry name" value="AmpC-like"/>
</dbReference>
<organism evidence="3 4">
    <name type="scientific">Streptomyces boetiae</name>
    <dbReference type="NCBI Taxonomy" id="3075541"/>
    <lineage>
        <taxon>Bacteria</taxon>
        <taxon>Bacillati</taxon>
        <taxon>Actinomycetota</taxon>
        <taxon>Actinomycetes</taxon>
        <taxon>Kitasatosporales</taxon>
        <taxon>Streptomycetaceae</taxon>
        <taxon>Streptomyces</taxon>
    </lineage>
</organism>
<dbReference type="Pfam" id="PF00144">
    <property type="entry name" value="Beta-lactamase"/>
    <property type="match status" value="1"/>
</dbReference>
<dbReference type="RefSeq" id="WP_311631952.1">
    <property type="nucleotide sequence ID" value="NZ_JAVREN010000029.1"/>
</dbReference>
<keyword evidence="3" id="KW-0378">Hydrolase</keyword>
<evidence type="ECO:0000313" key="3">
    <source>
        <dbReference type="EMBL" id="MDT0309001.1"/>
    </source>
</evidence>
<dbReference type="Proteomes" id="UP001183388">
    <property type="component" value="Unassembled WGS sequence"/>
</dbReference>